<dbReference type="InterPro" id="IPR056024">
    <property type="entry name" value="DUF7605"/>
</dbReference>
<dbReference type="PhylomeDB" id="B8LYC5"/>
<evidence type="ECO:0000313" key="2">
    <source>
        <dbReference type="EMBL" id="EED22854.1"/>
    </source>
</evidence>
<sequence length="225" mass="26491">MYNGNPPGRGPHAVNWNRDLIWKMRTDLKYQWKLFEEEIPTIFEKLMQRLKNNLDKLELHLGGLDPKSVEGTRVHTQDFEHMYSRIQREFENGVRSIHGRASESDSQSYVVQEMIPTYDAASEISGPEKATQQRTIIQGKIKDGTLFDGILRHLISDMEEQFETFHKVKDFLYETVDSVRENFDMIMSDAEEKQKAEERLKKQLADEVQQLLGKYQEIRFSMLKF</sequence>
<dbReference type="HOGENOM" id="CLU_1230627_0_0_1"/>
<dbReference type="AlphaFoldDB" id="B8LYC5"/>
<dbReference type="InParanoid" id="B8LYC5"/>
<evidence type="ECO:0000259" key="1">
    <source>
        <dbReference type="Pfam" id="PF24564"/>
    </source>
</evidence>
<keyword evidence="3" id="KW-1185">Reference proteome</keyword>
<accession>B8LYC5</accession>
<evidence type="ECO:0000313" key="3">
    <source>
        <dbReference type="Proteomes" id="UP000001745"/>
    </source>
</evidence>
<dbReference type="OrthoDB" id="3598281at2759"/>
<dbReference type="VEuPathDB" id="FungiDB:TSTA_063350"/>
<reference evidence="3" key="1">
    <citation type="journal article" date="2015" name="Genome Announc.">
        <title>Genome sequence of the AIDS-associated pathogen Penicillium marneffei (ATCC18224) and its near taxonomic relative Talaromyces stipitatus (ATCC10500).</title>
        <authorList>
            <person name="Nierman W.C."/>
            <person name="Fedorova-Abrams N.D."/>
            <person name="Andrianopoulos A."/>
        </authorList>
    </citation>
    <scope>NUCLEOTIDE SEQUENCE [LARGE SCALE GENOMIC DNA]</scope>
    <source>
        <strain evidence="3">ATCC 10500 / CBS 375.48 / QM 6759 / NRRL 1006</strain>
    </source>
</reference>
<protein>
    <recommendedName>
        <fullName evidence="1">DUF7605 domain-containing protein</fullName>
    </recommendedName>
</protein>
<gene>
    <name evidence="2" type="ORF">TSTA_063350</name>
</gene>
<dbReference type="Proteomes" id="UP000001745">
    <property type="component" value="Unassembled WGS sequence"/>
</dbReference>
<proteinExistence type="predicted"/>
<dbReference type="EMBL" id="EQ962652">
    <property type="protein sequence ID" value="EED22854.1"/>
    <property type="molecule type" value="Genomic_DNA"/>
</dbReference>
<dbReference type="RefSeq" id="XP_002340241.1">
    <property type="nucleotide sequence ID" value="XM_002340200.1"/>
</dbReference>
<organism evidence="2 3">
    <name type="scientific">Talaromyces stipitatus (strain ATCC 10500 / CBS 375.48 / QM 6759 / NRRL 1006)</name>
    <name type="common">Penicillium stipitatum</name>
    <dbReference type="NCBI Taxonomy" id="441959"/>
    <lineage>
        <taxon>Eukaryota</taxon>
        <taxon>Fungi</taxon>
        <taxon>Dikarya</taxon>
        <taxon>Ascomycota</taxon>
        <taxon>Pezizomycotina</taxon>
        <taxon>Eurotiomycetes</taxon>
        <taxon>Eurotiomycetidae</taxon>
        <taxon>Eurotiales</taxon>
        <taxon>Trichocomaceae</taxon>
        <taxon>Talaromyces</taxon>
        <taxon>Talaromyces sect. Talaromyces</taxon>
    </lineage>
</organism>
<name>B8LYC5_TALSN</name>
<dbReference type="GeneID" id="8102386"/>
<feature type="domain" description="DUF7605" evidence="1">
    <location>
        <begin position="13"/>
        <end position="147"/>
    </location>
</feature>
<dbReference type="STRING" id="441959.B8LYC5"/>
<dbReference type="Pfam" id="PF24564">
    <property type="entry name" value="DUF7605"/>
    <property type="match status" value="1"/>
</dbReference>